<protein>
    <recommendedName>
        <fullName evidence="5">DUF3558 domain-containing protein</fullName>
    </recommendedName>
</protein>
<feature type="chain" id="PRO_5038755963" description="DUF3558 domain-containing protein" evidence="2">
    <location>
        <begin position="18"/>
        <end position="225"/>
    </location>
</feature>
<evidence type="ECO:0000313" key="3">
    <source>
        <dbReference type="EMBL" id="KAA1395672.1"/>
    </source>
</evidence>
<reference evidence="3" key="1">
    <citation type="submission" date="2019-09" db="EMBL/GenBank/DDBJ databases">
        <authorList>
            <person name="Li J."/>
        </authorList>
    </citation>
    <scope>NUCLEOTIDE SEQUENCE [LARGE SCALE GENOMIC DNA]</scope>
    <source>
        <strain evidence="3">JCM 14732</strain>
    </source>
</reference>
<accession>A0A5M4FCQ0</accession>
<evidence type="ECO:0008006" key="5">
    <source>
        <dbReference type="Google" id="ProtNLM"/>
    </source>
</evidence>
<evidence type="ECO:0000256" key="1">
    <source>
        <dbReference type="SAM" id="MobiDB-lite"/>
    </source>
</evidence>
<dbReference type="EMBL" id="SDPQ02000003">
    <property type="protein sequence ID" value="KAA1395672.1"/>
    <property type="molecule type" value="Genomic_DNA"/>
</dbReference>
<sequence>MRLRAAALTLAAGLTLAACGGGNGGSDAKAAKPSGPTPSATAQATVDPKEPSCRFLTSSERTKLAGSPVDTVVATSGTAASSQCRWQSATALIQVTTLPAQAWAKTLPDAVKQLESSGDVKTGTDKKELARAKKLLSGATSFTGKQACDAFTTLAEIGGAKPGATTTITLVPISEAESGVSAQMCTSGEMTSLIYSVPDLKKTKAVEAAVTSALASAQKRALALR</sequence>
<dbReference type="OrthoDB" id="3747592at2"/>
<organism evidence="3 4">
    <name type="scientific">Aeromicrobium ginsengisoli</name>
    <dbReference type="NCBI Taxonomy" id="363867"/>
    <lineage>
        <taxon>Bacteria</taxon>
        <taxon>Bacillati</taxon>
        <taxon>Actinomycetota</taxon>
        <taxon>Actinomycetes</taxon>
        <taxon>Propionibacteriales</taxon>
        <taxon>Nocardioidaceae</taxon>
        <taxon>Aeromicrobium</taxon>
    </lineage>
</organism>
<dbReference type="RefSeq" id="WP_149690331.1">
    <property type="nucleotide sequence ID" value="NZ_SDPQ02000003.1"/>
</dbReference>
<keyword evidence="2" id="KW-0732">Signal</keyword>
<dbReference type="AlphaFoldDB" id="A0A5M4FCQ0"/>
<comment type="caution">
    <text evidence="3">The sequence shown here is derived from an EMBL/GenBank/DDBJ whole genome shotgun (WGS) entry which is preliminary data.</text>
</comment>
<dbReference type="PROSITE" id="PS51257">
    <property type="entry name" value="PROKAR_LIPOPROTEIN"/>
    <property type="match status" value="1"/>
</dbReference>
<name>A0A5M4FCQ0_9ACTN</name>
<feature type="signal peptide" evidence="2">
    <location>
        <begin position="1"/>
        <end position="17"/>
    </location>
</feature>
<evidence type="ECO:0000313" key="4">
    <source>
        <dbReference type="Proteomes" id="UP000380867"/>
    </source>
</evidence>
<dbReference type="Proteomes" id="UP000380867">
    <property type="component" value="Unassembled WGS sequence"/>
</dbReference>
<keyword evidence="4" id="KW-1185">Reference proteome</keyword>
<gene>
    <name evidence="3" type="ORF">ESP70_016110</name>
</gene>
<evidence type="ECO:0000256" key="2">
    <source>
        <dbReference type="SAM" id="SignalP"/>
    </source>
</evidence>
<feature type="region of interest" description="Disordered" evidence="1">
    <location>
        <begin position="23"/>
        <end position="51"/>
    </location>
</feature>
<proteinExistence type="predicted"/>